<sequence length="639" mass="73444">MPSFFNFQEDAESGGPVNETTPLLGRFRAVPNTNRSFGKNSYTHRIPQEFSGFGKQSVSSLNIHINSTRRYSHDSCASGVKDLGRLKRWGKILKSLLLEPEPKTVRNFVEKWWSRWVILIILPSVLAVAWCAIPFPKYELSENSISSILSLYNTSAHKIPGHGKPKVEINFWYFLFVYYGLYNITALVWITKVFNIYGLNWWPGRVGFPITLAAITVFSIIVPIPIYYLPRLRLLLKHNTTWMCWTFFIISLPLLLAITSLLAHERHVSLRNPLSKTQRIFTPSWWNGDHQIKKSIDYARRPKSITYFSTSSSSQDVTRLLYSSNLPILNGNLSMQKRWIPASFMRFIWFSTALFISIFVYVLGEAYAEIYLRTLPHSTFQTIVYVYTWVVTVHLLDGVVGWILGGNDGERVGSYPLGWVFKLQASPSTFIHFQKLMDNSYFALTYQTYVRALYARLRSPSQFLVLQVLSSSVHIVLVPLTIWKRFHSILRFLRINGQTLQQYQKFCVRNTFIRSIAECVSMLAFLGSILVLHYGPNKDVYPYFAFEPTLDTSLIPPPPPSCPPSPPPSNGRSPTVSDEYGYDFGLTFYASIVTFACEIVAAWTVRRILWFGWQVDVTKEAIHDLKSWPEILPTMMVVM</sequence>
<name>A0A2S4PWY3_9PEZI</name>
<dbReference type="InterPro" id="IPR039966">
    <property type="entry name" value="C553.12c"/>
</dbReference>
<comment type="caution">
    <text evidence="2">The sequence shown here is derived from an EMBL/GenBank/DDBJ whole genome shotgun (WGS) entry which is preliminary data.</text>
</comment>
<dbReference type="EMBL" id="PEDP01000299">
    <property type="protein sequence ID" value="POS86570.1"/>
    <property type="molecule type" value="Genomic_DNA"/>
</dbReference>
<keyword evidence="3" id="KW-1185">Reference proteome</keyword>
<dbReference type="PANTHER" id="PTHR40467">
    <property type="match status" value="1"/>
</dbReference>
<keyword evidence="1" id="KW-0472">Membrane</keyword>
<reference evidence="2 3" key="1">
    <citation type="submission" date="2017-10" db="EMBL/GenBank/DDBJ databases">
        <title>Development of genomic resources for the powdery mildew, Erysiphe pulchra.</title>
        <authorList>
            <person name="Wadl P.A."/>
            <person name="Mack B.M."/>
            <person name="Moore G."/>
            <person name="Beltz S.B."/>
        </authorList>
    </citation>
    <scope>NUCLEOTIDE SEQUENCE [LARGE SCALE GENOMIC DNA]</scope>
    <source>
        <strain evidence="2">Cflorida</strain>
    </source>
</reference>
<accession>A0A2S4PWY3</accession>
<evidence type="ECO:0000256" key="1">
    <source>
        <dbReference type="SAM" id="Phobius"/>
    </source>
</evidence>
<feature type="transmembrane region" description="Helical" evidence="1">
    <location>
        <begin position="512"/>
        <end position="534"/>
    </location>
</feature>
<gene>
    <name evidence="2" type="ORF">EPUL_002074</name>
</gene>
<feature type="transmembrane region" description="Helical" evidence="1">
    <location>
        <begin position="586"/>
        <end position="605"/>
    </location>
</feature>
<dbReference type="AlphaFoldDB" id="A0A2S4PWY3"/>
<organism evidence="2 3">
    <name type="scientific">Erysiphe pulchra</name>
    <dbReference type="NCBI Taxonomy" id="225359"/>
    <lineage>
        <taxon>Eukaryota</taxon>
        <taxon>Fungi</taxon>
        <taxon>Dikarya</taxon>
        <taxon>Ascomycota</taxon>
        <taxon>Pezizomycotina</taxon>
        <taxon>Leotiomycetes</taxon>
        <taxon>Erysiphales</taxon>
        <taxon>Erysiphaceae</taxon>
        <taxon>Erysiphe</taxon>
    </lineage>
</organism>
<dbReference type="Proteomes" id="UP000237438">
    <property type="component" value="Unassembled WGS sequence"/>
</dbReference>
<feature type="transmembrane region" description="Helical" evidence="1">
    <location>
        <begin position="206"/>
        <end position="228"/>
    </location>
</feature>
<feature type="transmembrane region" description="Helical" evidence="1">
    <location>
        <begin position="240"/>
        <end position="263"/>
    </location>
</feature>
<dbReference type="PANTHER" id="PTHR40467:SF1">
    <property type="match status" value="1"/>
</dbReference>
<feature type="transmembrane region" description="Helical" evidence="1">
    <location>
        <begin position="116"/>
        <end position="135"/>
    </location>
</feature>
<feature type="transmembrane region" description="Helical" evidence="1">
    <location>
        <begin position="171"/>
        <end position="194"/>
    </location>
</feature>
<evidence type="ECO:0000313" key="3">
    <source>
        <dbReference type="Proteomes" id="UP000237438"/>
    </source>
</evidence>
<feature type="transmembrane region" description="Helical" evidence="1">
    <location>
        <begin position="344"/>
        <end position="364"/>
    </location>
</feature>
<proteinExistence type="predicted"/>
<keyword evidence="1" id="KW-0812">Transmembrane</keyword>
<protein>
    <submittedName>
        <fullName evidence="2">Uncharacterized protein</fullName>
    </submittedName>
</protein>
<evidence type="ECO:0000313" key="2">
    <source>
        <dbReference type="EMBL" id="POS86570.1"/>
    </source>
</evidence>
<keyword evidence="1" id="KW-1133">Transmembrane helix</keyword>
<feature type="transmembrane region" description="Helical" evidence="1">
    <location>
        <begin position="384"/>
        <end position="404"/>
    </location>
</feature>
<dbReference type="OrthoDB" id="5541877at2759"/>
<feature type="non-terminal residue" evidence="2">
    <location>
        <position position="639"/>
    </location>
</feature>